<dbReference type="PANTHER" id="PTHR11240">
    <property type="entry name" value="RIBONUCLEASE T2"/>
    <property type="match status" value="1"/>
</dbReference>
<dbReference type="Pfam" id="PF00445">
    <property type="entry name" value="Ribonuclease_T2"/>
    <property type="match status" value="1"/>
</dbReference>
<evidence type="ECO:0000256" key="1">
    <source>
        <dbReference type="ARBA" id="ARBA00007469"/>
    </source>
</evidence>
<evidence type="ECO:0000256" key="3">
    <source>
        <dbReference type="SAM" id="SignalP"/>
    </source>
</evidence>
<gene>
    <name evidence="4" type="ORF">Y88_2846</name>
</gene>
<feature type="chain" id="PRO_5003272618" evidence="3">
    <location>
        <begin position="22"/>
        <end position="240"/>
    </location>
</feature>
<dbReference type="RefSeq" id="WP_008068422.1">
    <property type="nucleotide sequence ID" value="NZ_AQWK01000009.1"/>
</dbReference>
<dbReference type="Proteomes" id="UP000004728">
    <property type="component" value="Unassembled WGS sequence"/>
</dbReference>
<evidence type="ECO:0000256" key="2">
    <source>
        <dbReference type="RuleBase" id="RU004328"/>
    </source>
</evidence>
<comment type="caution">
    <text evidence="4">The sequence shown here is derived from an EMBL/GenBank/DDBJ whole genome shotgun (WGS) entry which is preliminary data.</text>
</comment>
<dbReference type="Gene3D" id="3.90.730.10">
    <property type="entry name" value="Ribonuclease T2-like"/>
    <property type="match status" value="1"/>
</dbReference>
<evidence type="ECO:0000313" key="4">
    <source>
        <dbReference type="EMBL" id="EGD60556.1"/>
    </source>
</evidence>
<name>F1Z4E6_9SPHN</name>
<dbReference type="PROSITE" id="PS00531">
    <property type="entry name" value="RNASE_T2_2"/>
    <property type="match status" value="1"/>
</dbReference>
<evidence type="ECO:0000313" key="5">
    <source>
        <dbReference type="Proteomes" id="UP000004728"/>
    </source>
</evidence>
<dbReference type="eggNOG" id="COG3719">
    <property type="taxonomic scope" value="Bacteria"/>
</dbReference>
<dbReference type="EMBL" id="AEWJ01000018">
    <property type="protein sequence ID" value="EGD60556.1"/>
    <property type="molecule type" value="Genomic_DNA"/>
</dbReference>
<dbReference type="PANTHER" id="PTHR11240:SF22">
    <property type="entry name" value="RIBONUCLEASE T2"/>
    <property type="match status" value="1"/>
</dbReference>
<dbReference type="GO" id="GO:0006401">
    <property type="term" value="P:RNA catabolic process"/>
    <property type="evidence" value="ECO:0007669"/>
    <property type="project" value="TreeGrafter"/>
</dbReference>
<keyword evidence="5" id="KW-1185">Reference proteome</keyword>
<sequence length="240" mass="25867">MDRFAALVLAIVLPALPTAVAAQALSCRVPQSVAPAAPAEPDGPPRSLPITSYTLAVTWAPDFCRTHFSDPSAAFECGGQTARFGFVLHGLWPDSDNGSWPQWCPAKPPATREVPAAVVRQMLCTTPSPTLLAHEWGKHGTCMAPTPAIYFNRAAAMYRALRFPDMNALALRSNLTAGAFRKAFAAINPRYPRESIGLQINQGGALEEIHLCHDTAFRPRACDVRGAPDTASVRIAPLRR</sequence>
<dbReference type="AlphaFoldDB" id="F1Z4E6"/>
<keyword evidence="3" id="KW-0732">Signal</keyword>
<proteinExistence type="inferred from homology"/>
<feature type="signal peptide" evidence="3">
    <location>
        <begin position="1"/>
        <end position="21"/>
    </location>
</feature>
<dbReference type="InterPro" id="IPR001568">
    <property type="entry name" value="RNase_T2-like"/>
</dbReference>
<dbReference type="PROSITE" id="PS00530">
    <property type="entry name" value="RNASE_T2_1"/>
    <property type="match status" value="1"/>
</dbReference>
<accession>F1Z4E6</accession>
<dbReference type="GO" id="GO:0033897">
    <property type="term" value="F:ribonuclease T2 activity"/>
    <property type="evidence" value="ECO:0007669"/>
    <property type="project" value="InterPro"/>
</dbReference>
<dbReference type="STRING" id="983920.Y88_2846"/>
<dbReference type="HOGENOM" id="CLU_069375_2_0_5"/>
<dbReference type="InterPro" id="IPR033130">
    <property type="entry name" value="RNase_T2_His_AS_2"/>
</dbReference>
<dbReference type="OrthoDB" id="4720638at2"/>
<protein>
    <submittedName>
        <fullName evidence="4">Ribonuclease T2</fullName>
    </submittedName>
</protein>
<dbReference type="InterPro" id="IPR018188">
    <property type="entry name" value="RNase_T2_His_AS_1"/>
</dbReference>
<dbReference type="GO" id="GO:0003723">
    <property type="term" value="F:RNA binding"/>
    <property type="evidence" value="ECO:0007669"/>
    <property type="project" value="InterPro"/>
</dbReference>
<organism evidence="4 5">
    <name type="scientific">Novosphingobium nitrogenifigens DSM 19370</name>
    <dbReference type="NCBI Taxonomy" id="983920"/>
    <lineage>
        <taxon>Bacteria</taxon>
        <taxon>Pseudomonadati</taxon>
        <taxon>Pseudomonadota</taxon>
        <taxon>Alphaproteobacteria</taxon>
        <taxon>Sphingomonadales</taxon>
        <taxon>Sphingomonadaceae</taxon>
        <taxon>Novosphingobium</taxon>
    </lineage>
</organism>
<comment type="similarity">
    <text evidence="1 2">Belongs to the RNase T2 family.</text>
</comment>
<dbReference type="SUPFAM" id="SSF55895">
    <property type="entry name" value="Ribonuclease Rh-like"/>
    <property type="match status" value="1"/>
</dbReference>
<dbReference type="InterPro" id="IPR036430">
    <property type="entry name" value="RNase_T2-like_sf"/>
</dbReference>
<reference evidence="4 5" key="1">
    <citation type="journal article" date="2012" name="J. Bacteriol.">
        <title>Draft Genome Sequence of Novosphingobium nitrogenifigens Y88T.</title>
        <authorList>
            <person name="Strabala T.J."/>
            <person name="Macdonald L."/>
            <person name="Liu V."/>
            <person name="Smit A.M."/>
        </authorList>
    </citation>
    <scope>NUCLEOTIDE SEQUENCE [LARGE SCALE GENOMIC DNA]</scope>
    <source>
        <strain evidence="4 5">DSM 19370</strain>
    </source>
</reference>
<dbReference type="InParanoid" id="F1Z4E6"/>